<gene>
    <name evidence="1" type="ORF">RZO55_12705</name>
</gene>
<evidence type="ECO:0000313" key="2">
    <source>
        <dbReference type="Proteomes" id="UP001276854"/>
    </source>
</evidence>
<dbReference type="InterPro" id="IPR036188">
    <property type="entry name" value="FAD/NAD-bd_sf"/>
</dbReference>
<dbReference type="SUPFAM" id="SSF51905">
    <property type="entry name" value="FAD/NAD(P)-binding domain"/>
    <property type="match status" value="1"/>
</dbReference>
<name>A0ABU4GN49_9CLOT</name>
<sequence>MVPEENFGGGGAKFNQIAIINMLKKEGVIFRGGLRLVSVGEAGAVFEDKDNKKVVIACDTVVLSLGVQADSSYVDQFAECAADVLTIGDCNTKQGTLYNAVHTGHEAGYFI</sequence>
<proteinExistence type="predicted"/>
<dbReference type="RefSeq" id="WP_318064672.1">
    <property type="nucleotide sequence ID" value="NZ_JAWONS010000216.1"/>
</dbReference>
<protein>
    <recommendedName>
        <fullName evidence="3">FAD/NAD(P)-binding domain-containing protein</fullName>
    </recommendedName>
</protein>
<evidence type="ECO:0008006" key="3">
    <source>
        <dbReference type="Google" id="ProtNLM"/>
    </source>
</evidence>
<keyword evidence="2" id="KW-1185">Reference proteome</keyword>
<comment type="caution">
    <text evidence="1">The sequence shown here is derived from an EMBL/GenBank/DDBJ whole genome shotgun (WGS) entry which is preliminary data.</text>
</comment>
<dbReference type="Gene3D" id="3.50.50.60">
    <property type="entry name" value="FAD/NAD(P)-binding domain"/>
    <property type="match status" value="1"/>
</dbReference>
<evidence type="ECO:0000313" key="1">
    <source>
        <dbReference type="EMBL" id="MDW2798435.1"/>
    </source>
</evidence>
<reference evidence="1 2" key="1">
    <citation type="submission" date="2023-10" db="EMBL/GenBank/DDBJ databases">
        <title>A novel Glycoside Hydrolase 43-Like Enzyme from Clostrdium boliviensis is an Endo-xylanase, and a Candidate for Xylooligosaccharides Production from Different Xylan Substrates.</title>
        <authorList>
            <person name="Alvarez M.T."/>
            <person name="Rocabado-Villegas L.R."/>
            <person name="Salas-Veizaga D.M."/>
            <person name="Linares-Pasten J.A."/>
            <person name="Gudmundsdottir E.E."/>
            <person name="Hreggvidsson G.O."/>
            <person name="Adlercreutz P."/>
            <person name="Nordberg Karlsson E."/>
        </authorList>
    </citation>
    <scope>NUCLEOTIDE SEQUENCE [LARGE SCALE GENOMIC DNA]</scope>
    <source>
        <strain evidence="1 2">E-1</strain>
    </source>
</reference>
<dbReference type="EMBL" id="JAWONS010000216">
    <property type="protein sequence ID" value="MDW2798435.1"/>
    <property type="molecule type" value="Genomic_DNA"/>
</dbReference>
<accession>A0ABU4GN49</accession>
<dbReference type="Gene3D" id="3.40.50.720">
    <property type="entry name" value="NAD(P)-binding Rossmann-like Domain"/>
    <property type="match status" value="1"/>
</dbReference>
<organism evidence="1 2">
    <name type="scientific">Clostridium boliviensis</name>
    <dbReference type="NCBI Taxonomy" id="318465"/>
    <lineage>
        <taxon>Bacteria</taxon>
        <taxon>Bacillati</taxon>
        <taxon>Bacillota</taxon>
        <taxon>Clostridia</taxon>
        <taxon>Eubacteriales</taxon>
        <taxon>Clostridiaceae</taxon>
        <taxon>Clostridium</taxon>
    </lineage>
</organism>
<dbReference type="Proteomes" id="UP001276854">
    <property type="component" value="Unassembled WGS sequence"/>
</dbReference>